<dbReference type="HOGENOM" id="CLU_3313303_0_0_4"/>
<comment type="caution">
    <text evidence="1">The sequence shown here is derived from an EMBL/GenBank/DDBJ whole genome shotgun (WGS) entry which is preliminary data.</text>
</comment>
<reference evidence="1 2" key="1">
    <citation type="submission" date="2011-05" db="EMBL/GenBank/DDBJ databases">
        <authorList>
            <person name="Muzny D."/>
            <person name="Qin X."/>
            <person name="Deng J."/>
            <person name="Jiang H."/>
            <person name="Liu Y."/>
            <person name="Qu J."/>
            <person name="Song X.-Z."/>
            <person name="Zhang L."/>
            <person name="Thornton R."/>
            <person name="Coyle M."/>
            <person name="Francisco L."/>
            <person name="Jackson L."/>
            <person name="Javaid M."/>
            <person name="Korchina V."/>
            <person name="Kovar C."/>
            <person name="Mata R."/>
            <person name="Mathew T."/>
            <person name="Ngo R."/>
            <person name="Nguyen L."/>
            <person name="Nguyen N."/>
            <person name="Okwuonu G."/>
            <person name="Ongeri F."/>
            <person name="Pham C."/>
            <person name="Simmons D."/>
            <person name="Wilczek-Boney K."/>
            <person name="Hale W."/>
            <person name="Jakkamsetti A."/>
            <person name="Pham P."/>
            <person name="Ruth R."/>
            <person name="San Lucas F."/>
            <person name="Warren J."/>
            <person name="Zhang J."/>
            <person name="Zhao Z."/>
            <person name="Zhou C."/>
            <person name="Zhu D."/>
            <person name="Lee S."/>
            <person name="Bess C."/>
            <person name="Blankenburg K."/>
            <person name="Forbes L."/>
            <person name="Fu Q."/>
            <person name="Gubbala S."/>
            <person name="Hirani K."/>
            <person name="Jayaseelan J.C."/>
            <person name="Lara F."/>
            <person name="Munidasa M."/>
            <person name="Palculict T."/>
            <person name="Patil S."/>
            <person name="Pu L.-L."/>
            <person name="Saada N."/>
            <person name="Tang L."/>
            <person name="Weissenberger G."/>
            <person name="Zhu Y."/>
            <person name="Hemphill L."/>
            <person name="Shang Y."/>
            <person name="Youmans B."/>
            <person name="Ayvaz T."/>
            <person name="Ross M."/>
            <person name="Santibanez J."/>
            <person name="Aqrawi P."/>
            <person name="Gross S."/>
            <person name="Joshi V."/>
            <person name="Fowler G."/>
            <person name="Nazareth L."/>
            <person name="Reid J."/>
            <person name="Worley K."/>
            <person name="Petrosino J."/>
            <person name="Highlander S."/>
            <person name="Gibbs R."/>
        </authorList>
    </citation>
    <scope>NUCLEOTIDE SEQUENCE [LARGE SCALE GENOMIC DNA]</scope>
    <source>
        <strain evidence="1 2">871</strain>
    </source>
</reference>
<dbReference type="AlphaFoldDB" id="G4CGH6"/>
<keyword evidence="2" id="KW-1185">Reference proteome</keyword>
<dbReference type="Proteomes" id="UP000003019">
    <property type="component" value="Unassembled WGS sequence"/>
</dbReference>
<evidence type="ECO:0000313" key="2">
    <source>
        <dbReference type="Proteomes" id="UP000003019"/>
    </source>
</evidence>
<accession>G4CGH6</accession>
<dbReference type="STRING" id="1032488.HMPREF9371_0715"/>
<protein>
    <submittedName>
        <fullName evidence="1">Uncharacterized protein</fullName>
    </submittedName>
</protein>
<dbReference type="EMBL" id="AGAY01000023">
    <property type="protein sequence ID" value="EGY53088.1"/>
    <property type="molecule type" value="Genomic_DNA"/>
</dbReference>
<sequence>MRKRLPENVSGSLLFSFIVPCNAYWRCRLYFLVEMPSRR</sequence>
<gene>
    <name evidence="1" type="ORF">HMPREF9371_0715</name>
</gene>
<name>G4CGH6_9NEIS</name>
<evidence type="ECO:0000313" key="1">
    <source>
        <dbReference type="EMBL" id="EGY53088.1"/>
    </source>
</evidence>
<proteinExistence type="predicted"/>
<organism evidence="1 2">
    <name type="scientific">Neisseria shayeganii 871</name>
    <dbReference type="NCBI Taxonomy" id="1032488"/>
    <lineage>
        <taxon>Bacteria</taxon>
        <taxon>Pseudomonadati</taxon>
        <taxon>Pseudomonadota</taxon>
        <taxon>Betaproteobacteria</taxon>
        <taxon>Neisseriales</taxon>
        <taxon>Neisseriaceae</taxon>
        <taxon>Neisseria</taxon>
    </lineage>
</organism>